<feature type="signal peptide" evidence="1">
    <location>
        <begin position="1"/>
        <end position="34"/>
    </location>
</feature>
<gene>
    <name evidence="2" type="ORF">SAMN04488038_11081</name>
</gene>
<dbReference type="Proteomes" id="UP000199233">
    <property type="component" value="Unassembled WGS sequence"/>
</dbReference>
<evidence type="ECO:0000256" key="1">
    <source>
        <dbReference type="SAM" id="SignalP"/>
    </source>
</evidence>
<name>A0A1H9IKY6_9GAMM</name>
<evidence type="ECO:0000313" key="3">
    <source>
        <dbReference type="Proteomes" id="UP000199233"/>
    </source>
</evidence>
<keyword evidence="1" id="KW-0732">Signal</keyword>
<dbReference type="EMBL" id="FOFS01000010">
    <property type="protein sequence ID" value="SEQ75273.1"/>
    <property type="molecule type" value="Genomic_DNA"/>
</dbReference>
<evidence type="ECO:0000313" key="2">
    <source>
        <dbReference type="EMBL" id="SEQ75273.1"/>
    </source>
</evidence>
<dbReference type="AlphaFoldDB" id="A0A1H9IKY6"/>
<sequence length="234" mass="24499">MSRTIKQGAVASGRMLLGAVLLAAGLCASPTSFAEGFEYAFTVGENSGAYGTDRGTNVGGTLSVPILNADPLFKQELMGEIILGYARTEDTGTFTAPNVTGLGLPAEPGADTKLNVTTFQVGAGLKYKLVTLPYLGFVQVQPYLSAGAAFHVFLAYTNGNGSDRVGGIAPISPELEARGFPAGQGNVMIGVMYGVGTDFIFFDKILLGVDARWNEIANKGSDYMTLVGKVGFRF</sequence>
<dbReference type="SUPFAM" id="SSF56925">
    <property type="entry name" value="OMPA-like"/>
    <property type="match status" value="1"/>
</dbReference>
<accession>A0A1H9IKY6</accession>
<dbReference type="InterPro" id="IPR011250">
    <property type="entry name" value="OMP/PagP_B-barrel"/>
</dbReference>
<organism evidence="2 3">
    <name type="scientific">Solimonas aquatica</name>
    <dbReference type="NCBI Taxonomy" id="489703"/>
    <lineage>
        <taxon>Bacteria</taxon>
        <taxon>Pseudomonadati</taxon>
        <taxon>Pseudomonadota</taxon>
        <taxon>Gammaproteobacteria</taxon>
        <taxon>Nevskiales</taxon>
        <taxon>Nevskiaceae</taxon>
        <taxon>Solimonas</taxon>
    </lineage>
</organism>
<reference evidence="2 3" key="1">
    <citation type="submission" date="2016-10" db="EMBL/GenBank/DDBJ databases">
        <authorList>
            <person name="de Groot N.N."/>
        </authorList>
    </citation>
    <scope>NUCLEOTIDE SEQUENCE [LARGE SCALE GENOMIC DNA]</scope>
    <source>
        <strain evidence="2 3">DSM 25927</strain>
    </source>
</reference>
<evidence type="ECO:0008006" key="4">
    <source>
        <dbReference type="Google" id="ProtNLM"/>
    </source>
</evidence>
<proteinExistence type="predicted"/>
<keyword evidence="3" id="KW-1185">Reference proteome</keyword>
<protein>
    <recommendedName>
        <fullName evidence="4">Outer membrane protein beta-barrel domain-containing protein</fullName>
    </recommendedName>
</protein>
<feature type="chain" id="PRO_5011588458" description="Outer membrane protein beta-barrel domain-containing protein" evidence="1">
    <location>
        <begin position="35"/>
        <end position="234"/>
    </location>
</feature>
<dbReference type="RefSeq" id="WP_143068954.1">
    <property type="nucleotide sequence ID" value="NZ_FOFS01000010.1"/>
</dbReference>